<protein>
    <recommendedName>
        <fullName evidence="3">BZIP domain-containing protein</fullName>
    </recommendedName>
</protein>
<dbReference type="RefSeq" id="XP_013245639.1">
    <property type="nucleotide sequence ID" value="XM_013390185.1"/>
</dbReference>
<dbReference type="PROSITE" id="PS50217">
    <property type="entry name" value="BZIP"/>
    <property type="match status" value="1"/>
</dbReference>
<keyword evidence="1" id="KW-0175">Coiled coil</keyword>
<evidence type="ECO:0000256" key="1">
    <source>
        <dbReference type="SAM" id="Coils"/>
    </source>
</evidence>
<dbReference type="STRING" id="1037660.A0A066WQA3"/>
<evidence type="ECO:0000313" key="5">
    <source>
        <dbReference type="Proteomes" id="UP000027361"/>
    </source>
</evidence>
<gene>
    <name evidence="4" type="ORF">K437DRAFT_292719</name>
</gene>
<feature type="coiled-coil region" evidence="1">
    <location>
        <begin position="119"/>
        <end position="160"/>
    </location>
</feature>
<evidence type="ECO:0000313" key="4">
    <source>
        <dbReference type="EMBL" id="KDN52800.1"/>
    </source>
</evidence>
<feature type="domain" description="BZIP" evidence="3">
    <location>
        <begin position="94"/>
        <end position="157"/>
    </location>
</feature>
<dbReference type="SMART" id="SM00338">
    <property type="entry name" value="BRLZ"/>
    <property type="match status" value="1"/>
</dbReference>
<feature type="non-terminal residue" evidence="4">
    <location>
        <position position="330"/>
    </location>
</feature>
<dbReference type="PROSITE" id="PS00036">
    <property type="entry name" value="BZIP_BASIC"/>
    <property type="match status" value="1"/>
</dbReference>
<dbReference type="InterPro" id="IPR046347">
    <property type="entry name" value="bZIP_sf"/>
</dbReference>
<dbReference type="InterPro" id="IPR004827">
    <property type="entry name" value="bZIP"/>
</dbReference>
<dbReference type="CDD" id="cd14686">
    <property type="entry name" value="bZIP"/>
    <property type="match status" value="1"/>
</dbReference>
<dbReference type="InParanoid" id="A0A066WQA3"/>
<proteinExistence type="predicted"/>
<evidence type="ECO:0000259" key="3">
    <source>
        <dbReference type="PROSITE" id="PS50217"/>
    </source>
</evidence>
<dbReference type="Gene3D" id="1.20.5.170">
    <property type="match status" value="1"/>
</dbReference>
<comment type="caution">
    <text evidence="4">The sequence shown here is derived from an EMBL/GenBank/DDBJ whole genome shotgun (WGS) entry which is preliminary data.</text>
</comment>
<sequence>MSATIDPNVLTMPSPPQSSSPDYNDNNGNDSMTCHSASPAASIASYLSSPAAASSSRKRKASFNARPPQNIDDPAQRNLCPSNKRAKPMSPERIARLEARQARNRASAQASRDKKKAFISTLEVEHKQLCKENVMLKQENAAMNNKMSSLENRLKAMESMIKSILDPASGQSSLVSLPSIAPCIPSSVASTSISSTTALNLTTDAASSTTFATAPSAAPSSSSLATTSTSLSVAPAAPFAAPHIKQEPVASWTEGSESSARLPAVEAFTQQRALFFPPPVWLSAAPTMLFAQARQYRSRLHCRESTANMWLQGKARQETTAAADRAYYRT</sequence>
<dbReference type="GO" id="GO:0003700">
    <property type="term" value="F:DNA-binding transcription factor activity"/>
    <property type="evidence" value="ECO:0007669"/>
    <property type="project" value="InterPro"/>
</dbReference>
<dbReference type="EMBL" id="JMSN01000006">
    <property type="protein sequence ID" value="KDN52800.1"/>
    <property type="molecule type" value="Genomic_DNA"/>
</dbReference>
<dbReference type="GeneID" id="25267110"/>
<dbReference type="HOGENOM" id="CLU_843511_0_0_1"/>
<keyword evidence="5" id="KW-1185">Reference proteome</keyword>
<accession>A0A066WQA3</accession>
<name>A0A066WQA3_TILAU</name>
<dbReference type="Proteomes" id="UP000027361">
    <property type="component" value="Unassembled WGS sequence"/>
</dbReference>
<feature type="region of interest" description="Disordered" evidence="2">
    <location>
        <begin position="1"/>
        <end position="91"/>
    </location>
</feature>
<feature type="compositionally biased region" description="Polar residues" evidence="2">
    <location>
        <begin position="19"/>
        <end position="35"/>
    </location>
</feature>
<dbReference type="SUPFAM" id="SSF57959">
    <property type="entry name" value="Leucine zipper domain"/>
    <property type="match status" value="1"/>
</dbReference>
<organism evidence="4 5">
    <name type="scientific">Tilletiaria anomala (strain ATCC 24038 / CBS 436.72 / UBC 951)</name>
    <dbReference type="NCBI Taxonomy" id="1037660"/>
    <lineage>
        <taxon>Eukaryota</taxon>
        <taxon>Fungi</taxon>
        <taxon>Dikarya</taxon>
        <taxon>Basidiomycota</taxon>
        <taxon>Ustilaginomycotina</taxon>
        <taxon>Exobasidiomycetes</taxon>
        <taxon>Georgefischeriales</taxon>
        <taxon>Tilletiariaceae</taxon>
        <taxon>Tilletiaria</taxon>
    </lineage>
</organism>
<reference evidence="4 5" key="1">
    <citation type="submission" date="2014-05" db="EMBL/GenBank/DDBJ databases">
        <title>Draft genome sequence of a rare smut relative, Tilletiaria anomala UBC 951.</title>
        <authorList>
            <consortium name="DOE Joint Genome Institute"/>
            <person name="Toome M."/>
            <person name="Kuo A."/>
            <person name="Henrissat B."/>
            <person name="Lipzen A."/>
            <person name="Tritt A."/>
            <person name="Yoshinaga Y."/>
            <person name="Zane M."/>
            <person name="Barry K."/>
            <person name="Grigoriev I.V."/>
            <person name="Spatafora J.W."/>
            <person name="Aimea M.C."/>
        </authorList>
    </citation>
    <scope>NUCLEOTIDE SEQUENCE [LARGE SCALE GENOMIC DNA]</scope>
    <source>
        <strain evidence="4 5">UBC 951</strain>
    </source>
</reference>
<feature type="compositionally biased region" description="Low complexity" evidence="2">
    <location>
        <begin position="36"/>
        <end position="55"/>
    </location>
</feature>
<evidence type="ECO:0000256" key="2">
    <source>
        <dbReference type="SAM" id="MobiDB-lite"/>
    </source>
</evidence>
<dbReference type="AlphaFoldDB" id="A0A066WQA3"/>
<dbReference type="Pfam" id="PF00170">
    <property type="entry name" value="bZIP_1"/>
    <property type="match status" value="1"/>
</dbReference>